<keyword evidence="2 16" id="KW-1003">Cell membrane</keyword>
<evidence type="ECO:0000313" key="19">
    <source>
        <dbReference type="EMBL" id="QBF83610.1"/>
    </source>
</evidence>
<dbReference type="RefSeq" id="WP_130600895.1">
    <property type="nucleotide sequence ID" value="NZ_CP036200.1"/>
</dbReference>
<dbReference type="NCBIfam" id="NF003747">
    <property type="entry name" value="PRK05346.1-2"/>
    <property type="match status" value="1"/>
</dbReference>
<comment type="cofactor">
    <cofactor evidence="16 17">
        <name>FMN</name>
        <dbReference type="ChEBI" id="CHEBI:58210"/>
    </cofactor>
</comment>
<dbReference type="KEGG" id="smai:EXU30_13575"/>
<dbReference type="GO" id="GO:0016655">
    <property type="term" value="F:oxidoreductase activity, acting on NAD(P)H, quinone or similar compound as acceptor"/>
    <property type="evidence" value="ECO:0007669"/>
    <property type="project" value="UniProtKB-UniRule"/>
</dbReference>
<keyword evidence="5 16" id="KW-0285">Flavoprotein</keyword>
<evidence type="ECO:0000259" key="18">
    <source>
        <dbReference type="SMART" id="SM00900"/>
    </source>
</evidence>
<evidence type="ECO:0000256" key="4">
    <source>
        <dbReference type="ARBA" id="ARBA00022553"/>
    </source>
</evidence>
<evidence type="ECO:0000256" key="16">
    <source>
        <dbReference type="HAMAP-Rule" id="MF_00427"/>
    </source>
</evidence>
<keyword evidence="8 16" id="KW-1278">Translocase</keyword>
<sequence length="256" mass="28031">MALNKDSVLGTMVFVISLSLVCSFMITGTAEVLKERKLVKKRNELQQIVLSAAGVDSNAGNFQTLFADRVKPKLLTLETGELSEQENILDFDERMAAINPETSTKPKKDLAKIKRRANQVRVFEVYDESGKLSRLVLPIYGKGLWSILYGYVAIEPDFNTVGSITFYEHGETPGIADFVTDPDWLGKWQGKQVFDSKGKVAIKVIKGGAKEGDVHGVDGVSGATRTGVGIQKAVHFWFGPEGYQPYLNQLASAGGQ</sequence>
<evidence type="ECO:0000256" key="9">
    <source>
        <dbReference type="ARBA" id="ARBA00022989"/>
    </source>
</evidence>
<name>A0A411PJP4_9GAMM</name>
<keyword evidence="10 16" id="KW-0520">NAD</keyword>
<gene>
    <name evidence="16" type="primary">nqrC</name>
    <name evidence="19" type="ORF">EXU30_13575</name>
</gene>
<evidence type="ECO:0000256" key="8">
    <source>
        <dbReference type="ARBA" id="ARBA00022967"/>
    </source>
</evidence>
<dbReference type="HAMAP" id="MF_00427">
    <property type="entry name" value="NqrC"/>
    <property type="match status" value="1"/>
</dbReference>
<keyword evidence="20" id="KW-1185">Reference proteome</keyword>
<feature type="domain" description="FMN-binding" evidence="18">
    <location>
        <begin position="143"/>
        <end position="241"/>
    </location>
</feature>
<keyword evidence="4 16" id="KW-0597">Phosphoprotein</keyword>
<keyword evidence="13 16" id="KW-0830">Ubiquinone</keyword>
<comment type="caution">
    <text evidence="16">Lacks conserved residue(s) required for the propagation of feature annotation.</text>
</comment>
<comment type="catalytic activity">
    <reaction evidence="16 17">
        <text>a ubiquinone + n Na(+)(in) + NADH + H(+) = a ubiquinol + n Na(+)(out) + NAD(+)</text>
        <dbReference type="Rhea" id="RHEA:47748"/>
        <dbReference type="Rhea" id="RHEA-COMP:9565"/>
        <dbReference type="Rhea" id="RHEA-COMP:9566"/>
        <dbReference type="ChEBI" id="CHEBI:15378"/>
        <dbReference type="ChEBI" id="CHEBI:16389"/>
        <dbReference type="ChEBI" id="CHEBI:17976"/>
        <dbReference type="ChEBI" id="CHEBI:29101"/>
        <dbReference type="ChEBI" id="CHEBI:57540"/>
        <dbReference type="ChEBI" id="CHEBI:57945"/>
        <dbReference type="EC" id="7.2.1.1"/>
    </reaction>
</comment>
<dbReference type="EMBL" id="CP036200">
    <property type="protein sequence ID" value="QBF83610.1"/>
    <property type="molecule type" value="Genomic_DNA"/>
</dbReference>
<keyword evidence="14 16" id="KW-0472">Membrane</keyword>
<keyword evidence="7 16" id="KW-0812">Transmembrane</keyword>
<evidence type="ECO:0000256" key="15">
    <source>
        <dbReference type="ARBA" id="ARBA00023201"/>
    </source>
</evidence>
<evidence type="ECO:0000256" key="17">
    <source>
        <dbReference type="PIRNR" id="PIRNR009437"/>
    </source>
</evidence>
<keyword evidence="6 16" id="KW-0288">FMN</keyword>
<dbReference type="NCBIfam" id="TIGR01938">
    <property type="entry name" value="nqrC"/>
    <property type="match status" value="1"/>
</dbReference>
<evidence type="ECO:0000256" key="3">
    <source>
        <dbReference type="ARBA" id="ARBA00022519"/>
    </source>
</evidence>
<protein>
    <recommendedName>
        <fullName evidence="16 17">Na(+)-translocating NADH-quinone reductase subunit C</fullName>
        <shortName evidence="16 17">Na(+)-NQR subunit C</shortName>
        <shortName evidence="16 17">Na(+)-translocating NQR subunit C</shortName>
        <ecNumber evidence="16 17">7.2.1.1</ecNumber>
    </recommendedName>
    <alternativeName>
        <fullName evidence="16 17">NQR complex subunit C</fullName>
    </alternativeName>
    <alternativeName>
        <fullName evidence="16 17">NQR-1 subunit C</fullName>
    </alternativeName>
</protein>
<dbReference type="AlphaFoldDB" id="A0A411PJP4"/>
<comment type="function">
    <text evidence="16">NQR complex catalyzes the reduction of ubiquinone-1 to ubiquinol by two successive reactions, coupled with the transport of Na(+) ions from the cytoplasm to the periplasm. NqrA to NqrE are probably involved in the second step, the conversion of ubisemiquinone to ubiquinol.</text>
</comment>
<evidence type="ECO:0000256" key="11">
    <source>
        <dbReference type="ARBA" id="ARBA00023053"/>
    </source>
</evidence>
<keyword evidence="1 16" id="KW-0813">Transport</keyword>
<dbReference type="Pfam" id="PF04205">
    <property type="entry name" value="FMN_bind"/>
    <property type="match status" value="1"/>
</dbReference>
<keyword evidence="9 16" id="KW-1133">Transmembrane helix</keyword>
<evidence type="ECO:0000256" key="10">
    <source>
        <dbReference type="ARBA" id="ARBA00023027"/>
    </source>
</evidence>
<dbReference type="GO" id="GO:0010181">
    <property type="term" value="F:FMN binding"/>
    <property type="evidence" value="ECO:0007669"/>
    <property type="project" value="UniProtKB-UniRule"/>
</dbReference>
<evidence type="ECO:0000256" key="1">
    <source>
        <dbReference type="ARBA" id="ARBA00022448"/>
    </source>
</evidence>
<feature type="transmembrane region" description="Helical" evidence="16">
    <location>
        <begin position="12"/>
        <end position="33"/>
    </location>
</feature>
<dbReference type="GO" id="GO:0006814">
    <property type="term" value="P:sodium ion transport"/>
    <property type="evidence" value="ECO:0007669"/>
    <property type="project" value="UniProtKB-UniRule"/>
</dbReference>
<feature type="modified residue" description="FMN phosphoryl threonine" evidence="16">
    <location>
        <position position="224"/>
    </location>
</feature>
<keyword evidence="12 16" id="KW-0406">Ion transport</keyword>
<keyword evidence="11 16" id="KW-0915">Sodium</keyword>
<evidence type="ECO:0000256" key="12">
    <source>
        <dbReference type="ARBA" id="ARBA00023065"/>
    </source>
</evidence>
<keyword evidence="3" id="KW-0997">Cell inner membrane</keyword>
<accession>A0A411PJP4</accession>
<evidence type="ECO:0000256" key="5">
    <source>
        <dbReference type="ARBA" id="ARBA00022630"/>
    </source>
</evidence>
<comment type="subcellular location">
    <subcellularLocation>
        <location evidence="16">Cell membrane</location>
        <topology evidence="16">Single-pass membrane protein</topology>
    </subcellularLocation>
</comment>
<dbReference type="InterPro" id="IPR007329">
    <property type="entry name" value="FMN-bd"/>
</dbReference>
<proteinExistence type="inferred from homology"/>
<evidence type="ECO:0000256" key="13">
    <source>
        <dbReference type="ARBA" id="ARBA00023075"/>
    </source>
</evidence>
<dbReference type="NCBIfam" id="NF003749">
    <property type="entry name" value="PRK05346.1-5"/>
    <property type="match status" value="1"/>
</dbReference>
<keyword evidence="15 16" id="KW-0739">Sodium transport</keyword>
<dbReference type="SMART" id="SM00900">
    <property type="entry name" value="FMN_bind"/>
    <property type="match status" value="1"/>
</dbReference>
<dbReference type="OrthoDB" id="9786835at2"/>
<dbReference type="EC" id="7.2.1.1" evidence="16 17"/>
<comment type="similarity">
    <text evidence="16 17">Belongs to the NqrC family.</text>
</comment>
<dbReference type="Proteomes" id="UP000291106">
    <property type="component" value="Chromosome"/>
</dbReference>
<organism evidence="19 20">
    <name type="scientific">Shewanella maritima</name>
    <dbReference type="NCBI Taxonomy" id="2520507"/>
    <lineage>
        <taxon>Bacteria</taxon>
        <taxon>Pseudomonadati</taxon>
        <taxon>Pseudomonadota</taxon>
        <taxon>Gammaproteobacteria</taxon>
        <taxon>Alteromonadales</taxon>
        <taxon>Shewanellaceae</taxon>
        <taxon>Shewanella</taxon>
    </lineage>
</organism>
<evidence type="ECO:0000313" key="20">
    <source>
        <dbReference type="Proteomes" id="UP000291106"/>
    </source>
</evidence>
<dbReference type="GO" id="GO:0005886">
    <property type="term" value="C:plasma membrane"/>
    <property type="evidence" value="ECO:0007669"/>
    <property type="project" value="UniProtKB-SubCell"/>
</dbReference>
<dbReference type="PANTHER" id="PTHR37838">
    <property type="entry name" value="NA(+)-TRANSLOCATING NADH-QUINONE REDUCTASE SUBUNIT C"/>
    <property type="match status" value="1"/>
</dbReference>
<evidence type="ECO:0000256" key="7">
    <source>
        <dbReference type="ARBA" id="ARBA00022692"/>
    </source>
</evidence>
<dbReference type="PIRSF" id="PIRSF009437">
    <property type="entry name" value="NQR-1_subunit_C"/>
    <property type="match status" value="1"/>
</dbReference>
<reference evidence="19 20" key="1">
    <citation type="submission" date="2019-02" db="EMBL/GenBank/DDBJ databases">
        <title>Shewanella sp. D4-2 isolated from Dokdo Island.</title>
        <authorList>
            <person name="Baek K."/>
        </authorList>
    </citation>
    <scope>NUCLEOTIDE SEQUENCE [LARGE SCALE GENOMIC DNA]</scope>
    <source>
        <strain evidence="19 20">D4-2</strain>
    </source>
</reference>
<evidence type="ECO:0000256" key="2">
    <source>
        <dbReference type="ARBA" id="ARBA00022475"/>
    </source>
</evidence>
<dbReference type="InterPro" id="IPR010204">
    <property type="entry name" value="NqrC"/>
</dbReference>
<evidence type="ECO:0000256" key="6">
    <source>
        <dbReference type="ARBA" id="ARBA00022643"/>
    </source>
</evidence>
<comment type="subunit">
    <text evidence="16 17">Composed of six subunits; NqrA, NqrB, NqrC, NqrD, NqrE and NqrF.</text>
</comment>
<dbReference type="PANTHER" id="PTHR37838:SF1">
    <property type="entry name" value="NA(+)-TRANSLOCATING NADH-QUINONE REDUCTASE SUBUNIT C"/>
    <property type="match status" value="1"/>
</dbReference>
<evidence type="ECO:0000256" key="14">
    <source>
        <dbReference type="ARBA" id="ARBA00023136"/>
    </source>
</evidence>